<organism evidence="1 2">
    <name type="scientific">Candidatus Magnetobacterium casense</name>
    <dbReference type="NCBI Taxonomy" id="1455061"/>
    <lineage>
        <taxon>Bacteria</taxon>
        <taxon>Pseudomonadati</taxon>
        <taxon>Nitrospirota</taxon>
        <taxon>Thermodesulfovibrionia</taxon>
        <taxon>Thermodesulfovibrionales</taxon>
        <taxon>Candidatus Magnetobacteriaceae</taxon>
        <taxon>Candidatus Magnetobacterium</taxon>
    </lineage>
</organism>
<dbReference type="Proteomes" id="UP001196980">
    <property type="component" value="Unassembled WGS sequence"/>
</dbReference>
<feature type="non-terminal residue" evidence="1">
    <location>
        <position position="1"/>
    </location>
</feature>
<evidence type="ECO:0000313" key="2">
    <source>
        <dbReference type="Proteomes" id="UP001196980"/>
    </source>
</evidence>
<evidence type="ECO:0000313" key="1">
    <source>
        <dbReference type="EMBL" id="MBV6340558.1"/>
    </source>
</evidence>
<comment type="caution">
    <text evidence="1">The sequence shown here is derived from an EMBL/GenBank/DDBJ whole genome shotgun (WGS) entry which is preliminary data.</text>
</comment>
<accession>A0ABS6RVA3</accession>
<name>A0ABS6RVA3_9BACT</name>
<proteinExistence type="predicted"/>
<dbReference type="EMBL" id="JABXWD010000031">
    <property type="protein sequence ID" value="MBV6340558.1"/>
    <property type="molecule type" value="Genomic_DNA"/>
</dbReference>
<reference evidence="1 2" key="1">
    <citation type="journal article" date="2020" name="J Geophys Res Biogeosci">
        <title>Magnetotaxis as an Adaptation to Enable Bacterial Shuttling of Microbial Sulfur and Sulfur Cycling Across Aquatic Oxic#Anoxic Interfaces.</title>
        <authorList>
            <person name="Li J."/>
            <person name="Liu P."/>
            <person name="Wang J."/>
            <person name="Roberts A.P."/>
            <person name="Pan Y."/>
        </authorList>
    </citation>
    <scope>NUCLEOTIDE SEQUENCE [LARGE SCALE GENOMIC DNA]</scope>
    <source>
        <strain evidence="1 2">MYR-1_YQ</strain>
    </source>
</reference>
<gene>
    <name evidence="1" type="ORF">HWQ67_03055</name>
</gene>
<protein>
    <submittedName>
        <fullName evidence="1">Uncharacterized protein</fullName>
    </submittedName>
</protein>
<dbReference type="RefSeq" id="WP_218251177.1">
    <property type="nucleotide sequence ID" value="NZ_JABXWD010000031.1"/>
</dbReference>
<sequence length="117" mass="13604">DIVTKNYNIALEKIKPILSGDHNEYVKRHATLLGDILHIAISDTDKERIIAYRKYLARIFEYICIGTDKMEAEEKNTYKDQQQAALHLYLWSQLTIARLEGTLPAWEGIRLVREQTS</sequence>
<keyword evidence="2" id="KW-1185">Reference proteome</keyword>